<dbReference type="AlphaFoldDB" id="F0WGF8"/>
<proteinExistence type="predicted"/>
<reference evidence="1" key="1">
    <citation type="journal article" date="2011" name="PLoS Biol.">
        <title>Gene gain and loss during evolution of obligate parasitism in the white rust pathogen of Arabidopsis thaliana.</title>
        <authorList>
            <person name="Kemen E."/>
            <person name="Gardiner A."/>
            <person name="Schultz-Larsen T."/>
            <person name="Kemen A.C."/>
            <person name="Balmuth A.L."/>
            <person name="Robert-Seilaniantz A."/>
            <person name="Bailey K."/>
            <person name="Holub E."/>
            <person name="Studholme D.J."/>
            <person name="Maclean D."/>
            <person name="Jones J.D."/>
        </authorList>
    </citation>
    <scope>NUCLEOTIDE SEQUENCE</scope>
</reference>
<dbReference type="HOGENOM" id="CLU_2817770_0_0_1"/>
<reference evidence="1" key="2">
    <citation type="submission" date="2011-02" db="EMBL/GenBank/DDBJ databases">
        <authorList>
            <person name="MacLean D."/>
        </authorList>
    </citation>
    <scope>NUCLEOTIDE SEQUENCE</scope>
</reference>
<gene>
    <name evidence="1" type="primary">AlNc14C91G5691</name>
    <name evidence="1" type="ORF">ALNC14_064630</name>
</gene>
<accession>F0WGF8</accession>
<organism evidence="1">
    <name type="scientific">Albugo laibachii Nc14</name>
    <dbReference type="NCBI Taxonomy" id="890382"/>
    <lineage>
        <taxon>Eukaryota</taxon>
        <taxon>Sar</taxon>
        <taxon>Stramenopiles</taxon>
        <taxon>Oomycota</taxon>
        <taxon>Peronosporomycetes</taxon>
        <taxon>Albuginales</taxon>
        <taxon>Albuginaceae</taxon>
        <taxon>Albugo</taxon>
    </lineage>
</organism>
<protein>
    <submittedName>
        <fullName evidence="1">AlNc14C91G5691 protein</fullName>
    </submittedName>
</protein>
<dbReference type="EMBL" id="FR824136">
    <property type="protein sequence ID" value="CCA20320.1"/>
    <property type="molecule type" value="Genomic_DNA"/>
</dbReference>
<evidence type="ECO:0000313" key="1">
    <source>
        <dbReference type="EMBL" id="CCA20320.1"/>
    </source>
</evidence>
<sequence>MLSTGSRAEGRTIVSVRWTNLSEPGEGKCKEMNVITGSNMTVSTDKVNPVESKKCITSLSINVSPNFYDKKSPE</sequence>
<name>F0WGF8_9STRA</name>